<protein>
    <recommendedName>
        <fullName evidence="3">PepSY domain-containing protein</fullName>
    </recommendedName>
</protein>
<proteinExistence type="predicted"/>
<dbReference type="Proteomes" id="UP000520814">
    <property type="component" value="Unassembled WGS sequence"/>
</dbReference>
<feature type="signal peptide" evidence="2">
    <location>
        <begin position="1"/>
        <end position="26"/>
    </location>
</feature>
<dbReference type="EMBL" id="JACHGW010000013">
    <property type="protein sequence ID" value="MBB6054058.1"/>
    <property type="molecule type" value="Genomic_DNA"/>
</dbReference>
<evidence type="ECO:0000256" key="2">
    <source>
        <dbReference type="SAM" id="SignalP"/>
    </source>
</evidence>
<dbReference type="Gene3D" id="3.10.450.40">
    <property type="match status" value="1"/>
</dbReference>
<sequence length="134" mass="13922">MNKNITFGIAALVVAIGIGSLTQAQAGGPKHVGPWDAIKAAEAKKGGKAFSATYISEGGKYIYDVIVIKGKKITEVEVDAATGKVGATEEATPEDEGKELTSALNVALGKAKAVPEKDEKGEKDEKPVKVKRGK</sequence>
<dbReference type="AlphaFoldDB" id="A0A7W9SY47"/>
<dbReference type="Pfam" id="PF03413">
    <property type="entry name" value="PepSY"/>
    <property type="match status" value="1"/>
</dbReference>
<name>A0A7W9SY47_ARMRO</name>
<feature type="chain" id="PRO_5031181358" description="PepSY domain-containing protein" evidence="2">
    <location>
        <begin position="27"/>
        <end position="134"/>
    </location>
</feature>
<feature type="domain" description="PepSY" evidence="3">
    <location>
        <begin position="36"/>
        <end position="85"/>
    </location>
</feature>
<evidence type="ECO:0000313" key="4">
    <source>
        <dbReference type="EMBL" id="MBB6054058.1"/>
    </source>
</evidence>
<comment type="caution">
    <text evidence="4">The sequence shown here is derived from an EMBL/GenBank/DDBJ whole genome shotgun (WGS) entry which is preliminary data.</text>
</comment>
<feature type="region of interest" description="Disordered" evidence="1">
    <location>
        <begin position="111"/>
        <end position="134"/>
    </location>
</feature>
<keyword evidence="2" id="KW-0732">Signal</keyword>
<reference evidence="4 5" key="1">
    <citation type="submission" date="2020-08" db="EMBL/GenBank/DDBJ databases">
        <title>Genomic Encyclopedia of Type Strains, Phase IV (KMG-IV): sequencing the most valuable type-strain genomes for metagenomic binning, comparative biology and taxonomic classification.</title>
        <authorList>
            <person name="Goeker M."/>
        </authorList>
    </citation>
    <scope>NUCLEOTIDE SEQUENCE [LARGE SCALE GENOMIC DNA]</scope>
    <source>
        <strain evidence="4 5">DSM 23562</strain>
    </source>
</reference>
<dbReference type="InterPro" id="IPR025711">
    <property type="entry name" value="PepSY"/>
</dbReference>
<dbReference type="RefSeq" id="WP_184204140.1">
    <property type="nucleotide sequence ID" value="NZ_JACHGW010000013.1"/>
</dbReference>
<evidence type="ECO:0000313" key="5">
    <source>
        <dbReference type="Proteomes" id="UP000520814"/>
    </source>
</evidence>
<gene>
    <name evidence="4" type="ORF">HNQ39_005905</name>
</gene>
<accession>A0A7W9SY47</accession>
<feature type="compositionally biased region" description="Basic and acidic residues" evidence="1">
    <location>
        <begin position="113"/>
        <end position="128"/>
    </location>
</feature>
<evidence type="ECO:0000259" key="3">
    <source>
        <dbReference type="Pfam" id="PF03413"/>
    </source>
</evidence>
<evidence type="ECO:0000256" key="1">
    <source>
        <dbReference type="SAM" id="MobiDB-lite"/>
    </source>
</evidence>
<organism evidence="4 5">
    <name type="scientific">Armatimonas rosea</name>
    <dbReference type="NCBI Taxonomy" id="685828"/>
    <lineage>
        <taxon>Bacteria</taxon>
        <taxon>Bacillati</taxon>
        <taxon>Armatimonadota</taxon>
        <taxon>Armatimonadia</taxon>
        <taxon>Armatimonadales</taxon>
        <taxon>Armatimonadaceae</taxon>
        <taxon>Armatimonas</taxon>
    </lineage>
</organism>
<keyword evidence="5" id="KW-1185">Reference proteome</keyword>